<evidence type="ECO:0000259" key="3">
    <source>
        <dbReference type="Pfam" id="PF13439"/>
    </source>
</evidence>
<gene>
    <name evidence="4" type="ORF">QYG89_13745</name>
</gene>
<protein>
    <submittedName>
        <fullName evidence="4">Glycosyltransferase family 4 protein</fullName>
    </submittedName>
</protein>
<keyword evidence="5" id="KW-1185">Reference proteome</keyword>
<dbReference type="PANTHER" id="PTHR45947:SF3">
    <property type="entry name" value="SULFOQUINOVOSYL TRANSFERASE SQD2"/>
    <property type="match status" value="1"/>
</dbReference>
<evidence type="ECO:0000313" key="5">
    <source>
        <dbReference type="Proteomes" id="UP001619911"/>
    </source>
</evidence>
<sequence length="349" mass="40578">MNVLLMTDKLMMGGAESYFCKLENQLRHPNLVFYTAAGSGELYEQINNKHHFIPMSRRNHLANLLMIKRKVMKYKIDIIHANSLRMVLYAVMVQKMAKKKFKIIYTKHNATMIEKRFRYAFTHLLNKHVTKIITVSKDEQKNLFQLGVQPNKITTIYNGVDLEQFTYHQKEKNDVCKVGILARLSPEKNHELFLQISSRLKHDPKIKFYIGGDGPQYSTIRKMIDELNLTHHVQMIGEVKNPQSFIKEMDILVLTSHREVFPLVILEAMAVGTPVVAIDTGGIKEAIKSHEFGRLVSDYSVDHFCRHIAAIKEDQQLRNEIAERARDRVQKHFSLEKMITSTMKEYLHV</sequence>
<dbReference type="InterPro" id="IPR028098">
    <property type="entry name" value="Glyco_trans_4-like_N"/>
</dbReference>
<dbReference type="Pfam" id="PF13439">
    <property type="entry name" value="Glyco_transf_4"/>
    <property type="match status" value="1"/>
</dbReference>
<dbReference type="SUPFAM" id="SSF53756">
    <property type="entry name" value="UDP-Glycosyltransferase/glycogen phosphorylase"/>
    <property type="match status" value="1"/>
</dbReference>
<feature type="domain" description="Glycosyltransferase subfamily 4-like N-terminal" evidence="3">
    <location>
        <begin position="12"/>
        <end position="164"/>
    </location>
</feature>
<comment type="caution">
    <text evidence="4">The sequence shown here is derived from an EMBL/GenBank/DDBJ whole genome shotgun (WGS) entry which is preliminary data.</text>
</comment>
<reference evidence="4 5" key="1">
    <citation type="submission" date="2023-07" db="EMBL/GenBank/DDBJ databases">
        <title>Bacillus lucianemedeirus sp. nov, a new species isolated from an immunobiological production facility.</title>
        <authorList>
            <person name="Costa L.V."/>
            <person name="Miranda R.V.S.L."/>
            <person name="Brandao M.L.L."/>
            <person name="Reis C.M.F."/>
            <person name="Frazao A.M."/>
            <person name="Cruz F.V."/>
            <person name="Baio P.V.P."/>
            <person name="Veras J.F.C."/>
            <person name="Ramos J.N."/>
            <person name="Vieira V."/>
        </authorList>
    </citation>
    <scope>NUCLEOTIDE SEQUENCE [LARGE SCALE GENOMIC DNA]</scope>
    <source>
        <strain evidence="4 5">B190/17</strain>
    </source>
</reference>
<dbReference type="Pfam" id="PF00534">
    <property type="entry name" value="Glycos_transf_1"/>
    <property type="match status" value="1"/>
</dbReference>
<dbReference type="EMBL" id="JAUIYO010000014">
    <property type="protein sequence ID" value="MFK2826714.1"/>
    <property type="molecule type" value="Genomic_DNA"/>
</dbReference>
<proteinExistence type="inferred from homology"/>
<dbReference type="Gene3D" id="3.40.50.2000">
    <property type="entry name" value="Glycogen Phosphorylase B"/>
    <property type="match status" value="2"/>
</dbReference>
<dbReference type="PANTHER" id="PTHR45947">
    <property type="entry name" value="SULFOQUINOVOSYL TRANSFERASE SQD2"/>
    <property type="match status" value="1"/>
</dbReference>
<dbReference type="InterPro" id="IPR050194">
    <property type="entry name" value="Glycosyltransferase_grp1"/>
</dbReference>
<evidence type="ECO:0000313" key="4">
    <source>
        <dbReference type="EMBL" id="MFK2826714.1"/>
    </source>
</evidence>
<dbReference type="Proteomes" id="UP001619911">
    <property type="component" value="Unassembled WGS sequence"/>
</dbReference>
<feature type="domain" description="Glycosyl transferase family 1" evidence="2">
    <location>
        <begin position="174"/>
        <end position="327"/>
    </location>
</feature>
<evidence type="ECO:0000256" key="1">
    <source>
        <dbReference type="ARBA" id="ARBA00009481"/>
    </source>
</evidence>
<name>A0ABW8IDE2_9BACI</name>
<comment type="similarity">
    <text evidence="1">Belongs to the glycosyltransferase group 1 family. Glycosyltransferase 4 subfamily.</text>
</comment>
<evidence type="ECO:0000259" key="2">
    <source>
        <dbReference type="Pfam" id="PF00534"/>
    </source>
</evidence>
<dbReference type="InterPro" id="IPR001296">
    <property type="entry name" value="Glyco_trans_1"/>
</dbReference>
<dbReference type="CDD" id="cd03819">
    <property type="entry name" value="GT4_WavL-like"/>
    <property type="match status" value="1"/>
</dbReference>
<accession>A0ABW8IDE2</accession>
<dbReference type="RefSeq" id="WP_404318295.1">
    <property type="nucleotide sequence ID" value="NZ_JAUIYO010000014.1"/>
</dbReference>
<organism evidence="4 5">
    <name type="scientific">Bacillus lumedeiriae</name>
    <dbReference type="NCBI Taxonomy" id="3058829"/>
    <lineage>
        <taxon>Bacteria</taxon>
        <taxon>Bacillati</taxon>
        <taxon>Bacillota</taxon>
        <taxon>Bacilli</taxon>
        <taxon>Bacillales</taxon>
        <taxon>Bacillaceae</taxon>
        <taxon>Bacillus</taxon>
    </lineage>
</organism>